<keyword evidence="1" id="KW-0812">Transmembrane</keyword>
<evidence type="ECO:0000256" key="1">
    <source>
        <dbReference type="SAM" id="Phobius"/>
    </source>
</evidence>
<comment type="caution">
    <text evidence="2">The sequence shown here is derived from an EMBL/GenBank/DDBJ whole genome shotgun (WGS) entry which is preliminary data.</text>
</comment>
<evidence type="ECO:0000313" key="3">
    <source>
        <dbReference type="Proteomes" id="UP000078295"/>
    </source>
</evidence>
<dbReference type="Proteomes" id="UP000078295">
    <property type="component" value="Unassembled WGS sequence"/>
</dbReference>
<accession>A0A198X828</accession>
<reference evidence="2 3" key="1">
    <citation type="journal article" date="2016" name="Genome Biol. Evol.">
        <title>Comparative Genomic Analyses of the Moraxella catarrhalis Serosensitive and Seroresistant Lineages Demonstrate Their Independent Evolution.</title>
        <authorList>
            <person name="Earl J.P."/>
            <person name="de Vries S.P."/>
            <person name="Ahmed A."/>
            <person name="Powell E."/>
            <person name="Schultz M.P."/>
            <person name="Hermans P.W."/>
            <person name="Hill D.J."/>
            <person name="Zhou Z."/>
            <person name="Constantinidou C.I."/>
            <person name="Hu F.Z."/>
            <person name="Bootsma H.J."/>
            <person name="Ehrlich G.D."/>
        </authorList>
    </citation>
    <scope>NUCLEOTIDE SEQUENCE [LARGE SCALE GENOMIC DNA]</scope>
    <source>
        <strain evidence="2 3">F23</strain>
    </source>
</reference>
<dbReference type="OrthoDB" id="6660698at2"/>
<name>A0A198X828_MORCA</name>
<organism evidence="2 3">
    <name type="scientific">Moraxella catarrhalis</name>
    <name type="common">Branhamella catarrhalis</name>
    <dbReference type="NCBI Taxonomy" id="480"/>
    <lineage>
        <taxon>Bacteria</taxon>
        <taxon>Pseudomonadati</taxon>
        <taxon>Pseudomonadota</taxon>
        <taxon>Gammaproteobacteria</taxon>
        <taxon>Moraxellales</taxon>
        <taxon>Moraxellaceae</taxon>
        <taxon>Moraxella</taxon>
    </lineage>
</organism>
<dbReference type="AlphaFoldDB" id="A0A198X828"/>
<keyword evidence="1" id="KW-1133">Transmembrane helix</keyword>
<feature type="transmembrane region" description="Helical" evidence="1">
    <location>
        <begin position="15"/>
        <end position="37"/>
    </location>
</feature>
<evidence type="ECO:0000313" key="2">
    <source>
        <dbReference type="EMBL" id="OAV28278.1"/>
    </source>
</evidence>
<proteinExistence type="predicted"/>
<dbReference type="EMBL" id="LXHQ01000006">
    <property type="protein sequence ID" value="OAV28278.1"/>
    <property type="molecule type" value="Genomic_DNA"/>
</dbReference>
<gene>
    <name evidence="2" type="ORF">AO370_0062</name>
</gene>
<sequence length="60" mass="6174">MAHDASNNNPLKESLTALIGTVLLLVMIAGIAISAWLRPAGEHPAQAEPADAEVAALQSN</sequence>
<dbReference type="RefSeq" id="WP_064601781.1">
    <property type="nucleotide sequence ID" value="NZ_JAABLA010000001.1"/>
</dbReference>
<protein>
    <submittedName>
        <fullName evidence="2">Uncharacterized protein</fullName>
    </submittedName>
</protein>
<keyword evidence="1" id="KW-0472">Membrane</keyword>